<evidence type="ECO:0000313" key="1">
    <source>
        <dbReference type="EMBL" id="KAK2978681.1"/>
    </source>
</evidence>
<sequence length="102" mass="11578">MLVQQYEAFKMTENESVNEMYSRFTLIINGLKLLGKLYPENKLIIKKGEPKVTAIQEAKDLNVLKLEELVGSLVTHEIVKIHDEEVTTSKKKNLAVKAEGPH</sequence>
<dbReference type="AlphaFoldDB" id="A0AA88RB30"/>
<dbReference type="Pfam" id="PF14223">
    <property type="entry name" value="Retrotran_gag_2"/>
    <property type="match status" value="1"/>
</dbReference>
<name>A0AA88RB30_9ASTE</name>
<organism evidence="1 2">
    <name type="scientific">Escallonia rubra</name>
    <dbReference type="NCBI Taxonomy" id="112253"/>
    <lineage>
        <taxon>Eukaryota</taxon>
        <taxon>Viridiplantae</taxon>
        <taxon>Streptophyta</taxon>
        <taxon>Embryophyta</taxon>
        <taxon>Tracheophyta</taxon>
        <taxon>Spermatophyta</taxon>
        <taxon>Magnoliopsida</taxon>
        <taxon>eudicotyledons</taxon>
        <taxon>Gunneridae</taxon>
        <taxon>Pentapetalae</taxon>
        <taxon>asterids</taxon>
        <taxon>campanulids</taxon>
        <taxon>Escalloniales</taxon>
        <taxon>Escalloniaceae</taxon>
        <taxon>Escallonia</taxon>
    </lineage>
</organism>
<evidence type="ECO:0000313" key="2">
    <source>
        <dbReference type="Proteomes" id="UP001187471"/>
    </source>
</evidence>
<keyword evidence="2" id="KW-1185">Reference proteome</keyword>
<gene>
    <name evidence="1" type="ORF">RJ640_009892</name>
</gene>
<dbReference type="EMBL" id="JAVXUO010001844">
    <property type="protein sequence ID" value="KAK2978681.1"/>
    <property type="molecule type" value="Genomic_DNA"/>
</dbReference>
<accession>A0AA88RB30</accession>
<comment type="caution">
    <text evidence="1">The sequence shown here is derived from an EMBL/GenBank/DDBJ whole genome shotgun (WGS) entry which is preliminary data.</text>
</comment>
<dbReference type="Proteomes" id="UP001187471">
    <property type="component" value="Unassembled WGS sequence"/>
</dbReference>
<protein>
    <recommendedName>
        <fullName evidence="3">UBN2 domain-containing protein</fullName>
    </recommendedName>
</protein>
<evidence type="ECO:0008006" key="3">
    <source>
        <dbReference type="Google" id="ProtNLM"/>
    </source>
</evidence>
<reference evidence="1" key="1">
    <citation type="submission" date="2022-12" db="EMBL/GenBank/DDBJ databases">
        <title>Draft genome assemblies for two species of Escallonia (Escalloniales).</title>
        <authorList>
            <person name="Chanderbali A."/>
            <person name="Dervinis C."/>
            <person name="Anghel I."/>
            <person name="Soltis D."/>
            <person name="Soltis P."/>
            <person name="Zapata F."/>
        </authorList>
    </citation>
    <scope>NUCLEOTIDE SEQUENCE</scope>
    <source>
        <strain evidence="1">UCBG92.1500</strain>
        <tissue evidence="1">Leaf</tissue>
    </source>
</reference>
<proteinExistence type="predicted"/>